<comment type="similarity">
    <text evidence="1 14">Belongs to the class-I pyridine nucleotide-disulfide oxidoreductase family.</text>
</comment>
<feature type="active site" description="Proton acceptor" evidence="11">
    <location>
        <position position="449"/>
    </location>
</feature>
<evidence type="ECO:0000256" key="9">
    <source>
        <dbReference type="ARBA" id="ARBA00023284"/>
    </source>
</evidence>
<comment type="cofactor">
    <cofactor evidence="12 14">
        <name>FAD</name>
        <dbReference type="ChEBI" id="CHEBI:57692"/>
    </cofactor>
    <text evidence="12 14">Binds 1 FAD per subunit.</text>
</comment>
<feature type="binding site" evidence="12">
    <location>
        <position position="207"/>
    </location>
    <ligand>
        <name>NAD(+)</name>
        <dbReference type="ChEBI" id="CHEBI:57540"/>
    </ligand>
</feature>
<keyword evidence="12" id="KW-0547">Nucleotide-binding</keyword>
<comment type="caution">
    <text evidence="17">The sequence shown here is derived from an EMBL/GenBank/DDBJ whole genome shotgun (WGS) entry which is preliminary data.</text>
</comment>
<evidence type="ECO:0000259" key="16">
    <source>
        <dbReference type="Pfam" id="PF07992"/>
    </source>
</evidence>
<dbReference type="InterPro" id="IPR023753">
    <property type="entry name" value="FAD/NAD-binding_dom"/>
</dbReference>
<dbReference type="Gene3D" id="3.30.390.30">
    <property type="match status" value="1"/>
</dbReference>
<dbReference type="InterPro" id="IPR016156">
    <property type="entry name" value="FAD/NAD-linked_Rdtase_dimer_sf"/>
</dbReference>
<keyword evidence="5 12" id="KW-0274">FAD</keyword>
<dbReference type="RefSeq" id="WP_147155017.1">
    <property type="nucleotide sequence ID" value="NZ_BKAJ01000135.1"/>
</dbReference>
<name>A0A512NL08_9HYPH</name>
<dbReference type="InterPro" id="IPR004099">
    <property type="entry name" value="Pyr_nucl-diS_OxRdtase_dimer"/>
</dbReference>
<evidence type="ECO:0000256" key="7">
    <source>
        <dbReference type="ARBA" id="ARBA00023027"/>
    </source>
</evidence>
<feature type="binding site" evidence="12">
    <location>
        <position position="53"/>
    </location>
    <ligand>
        <name>FAD</name>
        <dbReference type="ChEBI" id="CHEBI:57692"/>
    </ligand>
</feature>
<dbReference type="FunFam" id="3.30.390.30:FF:000001">
    <property type="entry name" value="Dihydrolipoyl dehydrogenase"/>
    <property type="match status" value="1"/>
</dbReference>
<evidence type="ECO:0000313" key="17">
    <source>
        <dbReference type="EMBL" id="GEP59641.1"/>
    </source>
</evidence>
<evidence type="ECO:0000256" key="14">
    <source>
        <dbReference type="RuleBase" id="RU003692"/>
    </source>
</evidence>
<dbReference type="GO" id="GO:0006103">
    <property type="term" value="P:2-oxoglutarate metabolic process"/>
    <property type="evidence" value="ECO:0007669"/>
    <property type="project" value="TreeGrafter"/>
</dbReference>
<dbReference type="OrthoDB" id="9764616at2"/>
<dbReference type="EC" id="1.8.1.4" evidence="2 14"/>
<dbReference type="SUPFAM" id="SSF51905">
    <property type="entry name" value="FAD/NAD(P)-binding domain"/>
    <property type="match status" value="1"/>
</dbReference>
<sequence>MANETFDLVVIGAGPGGYVAAIRAAQLGMKVAMVEKRTTFGGTCLNVGCIPSKALLQSSHLFEEAGHDLAQHGILLEPPKLDFAQLMKRKGEVVDATTKGVAFLFRKNKITSVQGTGRIDKAGAVSVLGDDGAVKDTLATKNILIASGSEVMPLPGVTVDEKKIVSSTGALELAEVPKHLVVVGAGIIGLELGSVWRRLGADVTVIEFLDRITPGVDDEVTKHFQRALAKQGLKFKLGSKVTKADASGQGVTLTVEPAKGGAAETVQADIVLVSIGRRPFVEGLGIDKVGVKLTERGRIAVDAHFQTSVRGIYAIGDVIDGPMLAHKASEDGIACVETIAGQKGHVNWDLVPSIIYTQPEVAWVGKTEEQLKAAGVAYKIGKYPFTADPRSRANGATEGFVKVLADKATDKVLGVHIIGAEAGTMIAEAGMAMEFSASAEDIGRVCHAHPTVNEAMKEAALAAWDKPIHL</sequence>
<dbReference type="Pfam" id="PF07992">
    <property type="entry name" value="Pyr_redox_2"/>
    <property type="match status" value="1"/>
</dbReference>
<proteinExistence type="inferred from homology"/>
<reference evidence="17 18" key="1">
    <citation type="submission" date="2019-07" db="EMBL/GenBank/DDBJ databases">
        <title>Whole genome shotgun sequence of Reyranella soli NBRC 108950.</title>
        <authorList>
            <person name="Hosoyama A."/>
            <person name="Uohara A."/>
            <person name="Ohji S."/>
            <person name="Ichikawa N."/>
        </authorList>
    </citation>
    <scope>NUCLEOTIDE SEQUENCE [LARGE SCALE GENOMIC DNA]</scope>
    <source>
        <strain evidence="17 18">NBRC 108950</strain>
    </source>
</reference>
<keyword evidence="8" id="KW-1015">Disulfide bond</keyword>
<dbReference type="NCBIfam" id="TIGR01350">
    <property type="entry name" value="lipoamide_DH"/>
    <property type="match status" value="1"/>
</dbReference>
<dbReference type="PIRSF" id="PIRSF000350">
    <property type="entry name" value="Mercury_reductase_MerA"/>
    <property type="match status" value="1"/>
</dbReference>
<feature type="domain" description="Pyridine nucleotide-disulphide oxidoreductase dimerisation" evidence="15">
    <location>
        <begin position="351"/>
        <end position="460"/>
    </location>
</feature>
<comment type="catalytic activity">
    <reaction evidence="10 14">
        <text>N(6)-[(R)-dihydrolipoyl]-L-lysyl-[protein] + NAD(+) = N(6)-[(R)-lipoyl]-L-lysyl-[protein] + NADH + H(+)</text>
        <dbReference type="Rhea" id="RHEA:15045"/>
        <dbReference type="Rhea" id="RHEA-COMP:10474"/>
        <dbReference type="Rhea" id="RHEA-COMP:10475"/>
        <dbReference type="ChEBI" id="CHEBI:15378"/>
        <dbReference type="ChEBI" id="CHEBI:57540"/>
        <dbReference type="ChEBI" id="CHEBI:57945"/>
        <dbReference type="ChEBI" id="CHEBI:83099"/>
        <dbReference type="ChEBI" id="CHEBI:83100"/>
        <dbReference type="EC" id="1.8.1.4"/>
    </reaction>
</comment>
<feature type="binding site" evidence="12">
    <location>
        <position position="117"/>
    </location>
    <ligand>
        <name>FAD</name>
        <dbReference type="ChEBI" id="CHEBI:57692"/>
    </ligand>
</feature>
<dbReference type="InterPro" id="IPR050151">
    <property type="entry name" value="Class-I_Pyr_Nuc-Dis_Oxidored"/>
</dbReference>
<evidence type="ECO:0000256" key="3">
    <source>
        <dbReference type="ARBA" id="ARBA00016961"/>
    </source>
</evidence>
<keyword evidence="6 14" id="KW-0560">Oxidoreductase</keyword>
<evidence type="ECO:0000256" key="6">
    <source>
        <dbReference type="ARBA" id="ARBA00023002"/>
    </source>
</evidence>
<dbReference type="AlphaFoldDB" id="A0A512NL08"/>
<evidence type="ECO:0000256" key="2">
    <source>
        <dbReference type="ARBA" id="ARBA00012608"/>
    </source>
</evidence>
<feature type="disulfide bond" description="Redox-active" evidence="13">
    <location>
        <begin position="44"/>
        <end position="49"/>
    </location>
</feature>
<evidence type="ECO:0000256" key="5">
    <source>
        <dbReference type="ARBA" id="ARBA00022827"/>
    </source>
</evidence>
<organism evidence="17 18">
    <name type="scientific">Reyranella soli</name>
    <dbReference type="NCBI Taxonomy" id="1230389"/>
    <lineage>
        <taxon>Bacteria</taxon>
        <taxon>Pseudomonadati</taxon>
        <taxon>Pseudomonadota</taxon>
        <taxon>Alphaproteobacteria</taxon>
        <taxon>Hyphomicrobiales</taxon>
        <taxon>Reyranellaceae</taxon>
        <taxon>Reyranella</taxon>
    </lineage>
</organism>
<feature type="binding site" evidence="12">
    <location>
        <begin position="323"/>
        <end position="326"/>
    </location>
    <ligand>
        <name>FAD</name>
        <dbReference type="ChEBI" id="CHEBI:57692"/>
    </ligand>
</feature>
<gene>
    <name evidence="17" type="ORF">RSO01_68070</name>
</gene>
<dbReference type="GO" id="GO:0050660">
    <property type="term" value="F:flavin adenine dinucleotide binding"/>
    <property type="evidence" value="ECO:0007669"/>
    <property type="project" value="InterPro"/>
</dbReference>
<dbReference type="InterPro" id="IPR036188">
    <property type="entry name" value="FAD/NAD-bd_sf"/>
</dbReference>
<evidence type="ECO:0000256" key="12">
    <source>
        <dbReference type="PIRSR" id="PIRSR000350-3"/>
    </source>
</evidence>
<evidence type="ECO:0000256" key="4">
    <source>
        <dbReference type="ARBA" id="ARBA00022630"/>
    </source>
</evidence>
<protein>
    <recommendedName>
        <fullName evidence="3 14">Dihydrolipoyl dehydrogenase</fullName>
        <ecNumber evidence="2 14">1.8.1.4</ecNumber>
    </recommendedName>
</protein>
<evidence type="ECO:0000313" key="18">
    <source>
        <dbReference type="Proteomes" id="UP000321058"/>
    </source>
</evidence>
<dbReference type="EMBL" id="BKAJ01000135">
    <property type="protein sequence ID" value="GEP59641.1"/>
    <property type="molecule type" value="Genomic_DNA"/>
</dbReference>
<dbReference type="SUPFAM" id="SSF55424">
    <property type="entry name" value="FAD/NAD-linked reductases, dimerisation (C-terminal) domain"/>
    <property type="match status" value="1"/>
</dbReference>
<feature type="domain" description="FAD/NAD(P)-binding" evidence="16">
    <location>
        <begin position="6"/>
        <end position="332"/>
    </location>
</feature>
<feature type="binding site" evidence="12">
    <location>
        <begin position="184"/>
        <end position="191"/>
    </location>
    <ligand>
        <name>NAD(+)</name>
        <dbReference type="ChEBI" id="CHEBI:57540"/>
    </ligand>
</feature>
<keyword evidence="4 14" id="KW-0285">Flavoprotein</keyword>
<dbReference type="Pfam" id="PF02852">
    <property type="entry name" value="Pyr_redox_dim"/>
    <property type="match status" value="1"/>
</dbReference>
<dbReference type="GO" id="GO:0004148">
    <property type="term" value="F:dihydrolipoyl dehydrogenase (NADH) activity"/>
    <property type="evidence" value="ECO:0007669"/>
    <property type="project" value="UniProtKB-EC"/>
</dbReference>
<comment type="miscellaneous">
    <text evidence="14">The active site is a redox-active disulfide bond.</text>
</comment>
<dbReference type="GO" id="GO:0005737">
    <property type="term" value="C:cytoplasm"/>
    <property type="evidence" value="ECO:0007669"/>
    <property type="project" value="UniProtKB-ARBA"/>
</dbReference>
<evidence type="ECO:0000256" key="8">
    <source>
        <dbReference type="ARBA" id="ARBA00023157"/>
    </source>
</evidence>
<evidence type="ECO:0000256" key="1">
    <source>
        <dbReference type="ARBA" id="ARBA00007532"/>
    </source>
</evidence>
<dbReference type="Proteomes" id="UP000321058">
    <property type="component" value="Unassembled WGS sequence"/>
</dbReference>
<dbReference type="PRINTS" id="PR00411">
    <property type="entry name" value="PNDRDTASEI"/>
</dbReference>
<evidence type="ECO:0000259" key="15">
    <source>
        <dbReference type="Pfam" id="PF02852"/>
    </source>
</evidence>
<dbReference type="Gene3D" id="3.50.50.60">
    <property type="entry name" value="FAD/NAD(P)-binding domain"/>
    <property type="match status" value="2"/>
</dbReference>
<dbReference type="InterPro" id="IPR012999">
    <property type="entry name" value="Pyr_OxRdtase_I_AS"/>
</dbReference>
<dbReference type="PANTHER" id="PTHR22912">
    <property type="entry name" value="DISULFIDE OXIDOREDUCTASE"/>
    <property type="match status" value="1"/>
</dbReference>
<evidence type="ECO:0000256" key="13">
    <source>
        <dbReference type="PIRSR" id="PIRSR000350-4"/>
    </source>
</evidence>
<feature type="binding site" evidence="12">
    <location>
        <position position="317"/>
    </location>
    <ligand>
        <name>FAD</name>
        <dbReference type="ChEBI" id="CHEBI:57692"/>
    </ligand>
</feature>
<accession>A0A512NL08</accession>
<dbReference type="InterPro" id="IPR001100">
    <property type="entry name" value="Pyr_nuc-diS_OxRdtase"/>
</dbReference>
<evidence type="ECO:0000256" key="11">
    <source>
        <dbReference type="PIRSR" id="PIRSR000350-2"/>
    </source>
</evidence>
<evidence type="ECO:0000256" key="10">
    <source>
        <dbReference type="ARBA" id="ARBA00049187"/>
    </source>
</evidence>
<keyword evidence="9 14" id="KW-0676">Redox-active center</keyword>
<dbReference type="PANTHER" id="PTHR22912:SF151">
    <property type="entry name" value="DIHYDROLIPOYL DEHYDROGENASE, MITOCHONDRIAL"/>
    <property type="match status" value="1"/>
</dbReference>
<keyword evidence="18" id="KW-1185">Reference proteome</keyword>
<dbReference type="PRINTS" id="PR00368">
    <property type="entry name" value="FADPNR"/>
</dbReference>
<dbReference type="FunFam" id="3.50.50.60:FF:000001">
    <property type="entry name" value="Dihydrolipoyl dehydrogenase, mitochondrial"/>
    <property type="match status" value="1"/>
</dbReference>
<dbReference type="InterPro" id="IPR006258">
    <property type="entry name" value="Lipoamide_DH"/>
</dbReference>
<feature type="binding site" evidence="12">
    <location>
        <position position="276"/>
    </location>
    <ligand>
        <name>NAD(+)</name>
        <dbReference type="ChEBI" id="CHEBI:57540"/>
    </ligand>
</feature>
<dbReference type="PROSITE" id="PS00076">
    <property type="entry name" value="PYRIDINE_REDOX_1"/>
    <property type="match status" value="1"/>
</dbReference>
<keyword evidence="7 12" id="KW-0520">NAD</keyword>